<dbReference type="Proteomes" id="UP000600247">
    <property type="component" value="Unassembled WGS sequence"/>
</dbReference>
<reference evidence="2 3" key="1">
    <citation type="journal article" date="2014" name="Int. J. Syst. Evol. Microbiol.">
        <title>Complete genome sequence of Corynebacterium casei LMG S-19264T (=DSM 44701T), isolated from a smear-ripened cheese.</title>
        <authorList>
            <consortium name="US DOE Joint Genome Institute (JGI-PGF)"/>
            <person name="Walter F."/>
            <person name="Albersmeier A."/>
            <person name="Kalinowski J."/>
            <person name="Ruckert C."/>
        </authorList>
    </citation>
    <scope>NUCLEOTIDE SEQUENCE [LARGE SCALE GENOMIC DNA]</scope>
    <source>
        <strain evidence="2 3">CGMCC 1.15286</strain>
    </source>
</reference>
<evidence type="ECO:0000256" key="1">
    <source>
        <dbReference type="SAM" id="Phobius"/>
    </source>
</evidence>
<feature type="transmembrane region" description="Helical" evidence="1">
    <location>
        <begin position="127"/>
        <end position="150"/>
    </location>
</feature>
<dbReference type="AlphaFoldDB" id="A0A917HQW7"/>
<keyword evidence="3" id="KW-1185">Reference proteome</keyword>
<organism evidence="2 3">
    <name type="scientific">Paenibacillus radicis</name>
    <name type="common">ex Gao et al. 2016</name>
    <dbReference type="NCBI Taxonomy" id="1737354"/>
    <lineage>
        <taxon>Bacteria</taxon>
        <taxon>Bacillati</taxon>
        <taxon>Bacillota</taxon>
        <taxon>Bacilli</taxon>
        <taxon>Bacillales</taxon>
        <taxon>Paenibacillaceae</taxon>
        <taxon>Paenibacillus</taxon>
    </lineage>
</organism>
<accession>A0A917HQW7</accession>
<sequence>MLADWYEQGKMEKEIRVALENYLTSYCNSNIRVNQVRIENVPTGFMTIGEDDQEWGAQYVGEDGRLRTLWGIIFKYVEFDISAIECSEINESGIIYKIVELDRNKHTFVEELGTETGYIGIRETDIILMKVFGVVIFTVFLISVSIELLIRSLKKE</sequence>
<comment type="caution">
    <text evidence="2">The sequence shown here is derived from an EMBL/GenBank/DDBJ whole genome shotgun (WGS) entry which is preliminary data.</text>
</comment>
<dbReference type="EMBL" id="BMHY01000016">
    <property type="protein sequence ID" value="GGG86217.1"/>
    <property type="molecule type" value="Genomic_DNA"/>
</dbReference>
<proteinExistence type="predicted"/>
<gene>
    <name evidence="2" type="ORF">GCM10010918_50460</name>
</gene>
<keyword evidence="1" id="KW-1133">Transmembrane helix</keyword>
<keyword evidence="1" id="KW-0472">Membrane</keyword>
<evidence type="ECO:0000313" key="3">
    <source>
        <dbReference type="Proteomes" id="UP000600247"/>
    </source>
</evidence>
<name>A0A917HQW7_9BACL</name>
<evidence type="ECO:0000313" key="2">
    <source>
        <dbReference type="EMBL" id="GGG86217.1"/>
    </source>
</evidence>
<keyword evidence="1" id="KW-0812">Transmembrane</keyword>
<protein>
    <submittedName>
        <fullName evidence="2">Uncharacterized protein</fullName>
    </submittedName>
</protein>